<evidence type="ECO:0000313" key="1">
    <source>
        <dbReference type="EMBL" id="CAG8435735.1"/>
    </source>
</evidence>
<keyword evidence="2" id="KW-1185">Reference proteome</keyword>
<reference evidence="1" key="1">
    <citation type="submission" date="2021-06" db="EMBL/GenBank/DDBJ databases">
        <authorList>
            <person name="Kallberg Y."/>
            <person name="Tangrot J."/>
            <person name="Rosling A."/>
        </authorList>
    </citation>
    <scope>NUCLEOTIDE SEQUENCE</scope>
    <source>
        <strain evidence="1">AU212A</strain>
    </source>
</reference>
<comment type="caution">
    <text evidence="1">The sequence shown here is derived from an EMBL/GenBank/DDBJ whole genome shotgun (WGS) entry which is preliminary data.</text>
</comment>
<proteinExistence type="predicted"/>
<name>A0ACA9JU97_9GLOM</name>
<dbReference type="Proteomes" id="UP000789860">
    <property type="component" value="Unassembled WGS sequence"/>
</dbReference>
<dbReference type="EMBL" id="CAJVPM010000088">
    <property type="protein sequence ID" value="CAG8435735.1"/>
    <property type="molecule type" value="Genomic_DNA"/>
</dbReference>
<accession>A0ACA9JU97</accession>
<sequence>MASDAETKDSTLNEEKDTKVDPTLKEEPEMTQELQIKDDLSDTNEEKLHAAFMEKMEKRKRNEPSTKESQNIDDEEDDENKSDENIEQPPTKKVRSSPRKTGSTVSKRKQTSTSILSSQSSPKRGRGRKPSIKFDDEELDELRHDRDDDDDYRVNDSDYEEMEKKPSMKKSKGKGQYMRKRSWRAEEDNYMIDCILEEMPSPSWARIAKGLDGRTPNSCLVRWKTLQKRLYQNML</sequence>
<organism evidence="1 2">
    <name type="scientific">Scutellospora calospora</name>
    <dbReference type="NCBI Taxonomy" id="85575"/>
    <lineage>
        <taxon>Eukaryota</taxon>
        <taxon>Fungi</taxon>
        <taxon>Fungi incertae sedis</taxon>
        <taxon>Mucoromycota</taxon>
        <taxon>Glomeromycotina</taxon>
        <taxon>Glomeromycetes</taxon>
        <taxon>Diversisporales</taxon>
        <taxon>Gigasporaceae</taxon>
        <taxon>Scutellospora</taxon>
    </lineage>
</organism>
<evidence type="ECO:0000313" key="2">
    <source>
        <dbReference type="Proteomes" id="UP000789860"/>
    </source>
</evidence>
<gene>
    <name evidence="1" type="ORF">SCALOS_LOCUS217</name>
</gene>
<protein>
    <submittedName>
        <fullName evidence="1">8923_t:CDS:1</fullName>
    </submittedName>
</protein>